<evidence type="ECO:0000313" key="2">
    <source>
        <dbReference type="EMBL" id="KAH7983078.1"/>
    </source>
</evidence>
<reference evidence="2" key="1">
    <citation type="journal article" date="2020" name="Cell">
        <title>Large-Scale Comparative Analyses of Tick Genomes Elucidate Their Genetic Diversity and Vector Capacities.</title>
        <authorList>
            <consortium name="Tick Genome and Microbiome Consortium (TIGMIC)"/>
            <person name="Jia N."/>
            <person name="Wang J."/>
            <person name="Shi W."/>
            <person name="Du L."/>
            <person name="Sun Y."/>
            <person name="Zhan W."/>
            <person name="Jiang J.F."/>
            <person name="Wang Q."/>
            <person name="Zhang B."/>
            <person name="Ji P."/>
            <person name="Bell-Sakyi L."/>
            <person name="Cui X.M."/>
            <person name="Yuan T.T."/>
            <person name="Jiang B.G."/>
            <person name="Yang W.F."/>
            <person name="Lam T.T."/>
            <person name="Chang Q.C."/>
            <person name="Ding S.J."/>
            <person name="Wang X.J."/>
            <person name="Zhu J.G."/>
            <person name="Ruan X.D."/>
            <person name="Zhao L."/>
            <person name="Wei J.T."/>
            <person name="Ye R.Z."/>
            <person name="Que T.C."/>
            <person name="Du C.H."/>
            <person name="Zhou Y.H."/>
            <person name="Cheng J.X."/>
            <person name="Dai P.F."/>
            <person name="Guo W.B."/>
            <person name="Han X.H."/>
            <person name="Huang E.J."/>
            <person name="Li L.F."/>
            <person name="Wei W."/>
            <person name="Gao Y.C."/>
            <person name="Liu J.Z."/>
            <person name="Shao H.Z."/>
            <person name="Wang X."/>
            <person name="Wang C.C."/>
            <person name="Yang T.C."/>
            <person name="Huo Q.B."/>
            <person name="Li W."/>
            <person name="Chen H.Y."/>
            <person name="Chen S.E."/>
            <person name="Zhou L.G."/>
            <person name="Ni X.B."/>
            <person name="Tian J.H."/>
            <person name="Sheng Y."/>
            <person name="Liu T."/>
            <person name="Pan Y.S."/>
            <person name="Xia L.Y."/>
            <person name="Li J."/>
            <person name="Zhao F."/>
            <person name="Cao W.C."/>
        </authorList>
    </citation>
    <scope>NUCLEOTIDE SEQUENCE</scope>
    <source>
        <strain evidence="2">Rsan-2018</strain>
    </source>
</reference>
<evidence type="ECO:0000313" key="3">
    <source>
        <dbReference type="Proteomes" id="UP000821837"/>
    </source>
</evidence>
<reference evidence="2" key="2">
    <citation type="submission" date="2021-09" db="EMBL/GenBank/DDBJ databases">
        <authorList>
            <person name="Jia N."/>
            <person name="Wang J."/>
            <person name="Shi W."/>
            <person name="Du L."/>
            <person name="Sun Y."/>
            <person name="Zhan W."/>
            <person name="Jiang J."/>
            <person name="Wang Q."/>
            <person name="Zhang B."/>
            <person name="Ji P."/>
            <person name="Sakyi L.B."/>
            <person name="Cui X."/>
            <person name="Yuan T."/>
            <person name="Jiang B."/>
            <person name="Yang W."/>
            <person name="Lam T.T.-Y."/>
            <person name="Chang Q."/>
            <person name="Ding S."/>
            <person name="Wang X."/>
            <person name="Zhu J."/>
            <person name="Ruan X."/>
            <person name="Zhao L."/>
            <person name="Wei J."/>
            <person name="Que T."/>
            <person name="Du C."/>
            <person name="Cheng J."/>
            <person name="Dai P."/>
            <person name="Han X."/>
            <person name="Huang E."/>
            <person name="Gao Y."/>
            <person name="Liu J."/>
            <person name="Shao H."/>
            <person name="Ye R."/>
            <person name="Li L."/>
            <person name="Wei W."/>
            <person name="Wang X."/>
            <person name="Wang C."/>
            <person name="Huo Q."/>
            <person name="Li W."/>
            <person name="Guo W."/>
            <person name="Chen H."/>
            <person name="Chen S."/>
            <person name="Zhou L."/>
            <person name="Zhou L."/>
            <person name="Ni X."/>
            <person name="Tian J."/>
            <person name="Zhou Y."/>
            <person name="Sheng Y."/>
            <person name="Liu T."/>
            <person name="Pan Y."/>
            <person name="Xia L."/>
            <person name="Li J."/>
            <person name="Zhao F."/>
            <person name="Cao W."/>
        </authorList>
    </citation>
    <scope>NUCLEOTIDE SEQUENCE</scope>
    <source>
        <strain evidence="2">Rsan-2018</strain>
        <tissue evidence="2">Larvae</tissue>
    </source>
</reference>
<name>A0A9D4T913_RHISA</name>
<protein>
    <recommendedName>
        <fullName evidence="4">Secreted protein</fullName>
    </recommendedName>
</protein>
<sequence>MWKATVFILVTTYIGICHSQLKPGCEKAELHACGEDYIVYSNNTRMPDPDDPEFEAICELFREQVACTFDFAQRCLQDGIPRVVALVSMEAVGDDFEAACTEGTNEHEIQWVVQRSSSNNAAIEFYSCLV</sequence>
<feature type="signal peptide" evidence="1">
    <location>
        <begin position="1"/>
        <end position="19"/>
    </location>
</feature>
<accession>A0A9D4T913</accession>
<dbReference type="Proteomes" id="UP000821837">
    <property type="component" value="Chromosome 1"/>
</dbReference>
<dbReference type="VEuPathDB" id="VectorBase:RSAN_040485"/>
<evidence type="ECO:0008006" key="4">
    <source>
        <dbReference type="Google" id="ProtNLM"/>
    </source>
</evidence>
<feature type="chain" id="PRO_5038416503" description="Secreted protein" evidence="1">
    <location>
        <begin position="20"/>
        <end position="130"/>
    </location>
</feature>
<organism evidence="2 3">
    <name type="scientific">Rhipicephalus sanguineus</name>
    <name type="common">Brown dog tick</name>
    <name type="synonym">Ixodes sanguineus</name>
    <dbReference type="NCBI Taxonomy" id="34632"/>
    <lineage>
        <taxon>Eukaryota</taxon>
        <taxon>Metazoa</taxon>
        <taxon>Ecdysozoa</taxon>
        <taxon>Arthropoda</taxon>
        <taxon>Chelicerata</taxon>
        <taxon>Arachnida</taxon>
        <taxon>Acari</taxon>
        <taxon>Parasitiformes</taxon>
        <taxon>Ixodida</taxon>
        <taxon>Ixodoidea</taxon>
        <taxon>Ixodidae</taxon>
        <taxon>Rhipicephalinae</taxon>
        <taxon>Rhipicephalus</taxon>
        <taxon>Rhipicephalus</taxon>
    </lineage>
</organism>
<dbReference type="EMBL" id="JABSTV010001245">
    <property type="protein sequence ID" value="KAH7983078.1"/>
    <property type="molecule type" value="Genomic_DNA"/>
</dbReference>
<keyword evidence="3" id="KW-1185">Reference proteome</keyword>
<dbReference type="AlphaFoldDB" id="A0A9D4T913"/>
<gene>
    <name evidence="2" type="ORF">HPB52_009070</name>
</gene>
<proteinExistence type="predicted"/>
<comment type="caution">
    <text evidence="2">The sequence shown here is derived from an EMBL/GenBank/DDBJ whole genome shotgun (WGS) entry which is preliminary data.</text>
</comment>
<keyword evidence="1" id="KW-0732">Signal</keyword>
<evidence type="ECO:0000256" key="1">
    <source>
        <dbReference type="SAM" id="SignalP"/>
    </source>
</evidence>